<sequence>MDRNAMASDASSDDDEIIFATLWRGSCYPSPRPRSYSRTSERNPGMRRRGRPGGRQLGREGNPAWLEQKDAEKQGEDEEGREMTGRSTFICADGRGPREIRR</sequence>
<dbReference type="EMBL" id="AMZH03000516">
    <property type="protein sequence ID" value="RRT83316.1"/>
    <property type="molecule type" value="Genomic_DNA"/>
</dbReference>
<comment type="caution">
    <text evidence="2">The sequence shown here is derived from an EMBL/GenBank/DDBJ whole genome shotgun (WGS) entry which is preliminary data.</text>
</comment>
<feature type="region of interest" description="Disordered" evidence="1">
    <location>
        <begin position="29"/>
        <end position="102"/>
    </location>
</feature>
<dbReference type="Proteomes" id="UP000287651">
    <property type="component" value="Unassembled WGS sequence"/>
</dbReference>
<proteinExistence type="predicted"/>
<gene>
    <name evidence="2" type="ORF">B296_00010929</name>
</gene>
<reference evidence="2 3" key="1">
    <citation type="journal article" date="2014" name="Agronomy (Basel)">
        <title>A Draft Genome Sequence for Ensete ventricosum, the Drought-Tolerant Tree Against Hunger.</title>
        <authorList>
            <person name="Harrison J."/>
            <person name="Moore K.A."/>
            <person name="Paszkiewicz K."/>
            <person name="Jones T."/>
            <person name="Grant M."/>
            <person name="Ambacheew D."/>
            <person name="Muzemil S."/>
            <person name="Studholme D.J."/>
        </authorList>
    </citation>
    <scope>NUCLEOTIDE SEQUENCE [LARGE SCALE GENOMIC DNA]</scope>
</reference>
<organism evidence="2 3">
    <name type="scientific">Ensete ventricosum</name>
    <name type="common">Abyssinian banana</name>
    <name type="synonym">Musa ensete</name>
    <dbReference type="NCBI Taxonomy" id="4639"/>
    <lineage>
        <taxon>Eukaryota</taxon>
        <taxon>Viridiplantae</taxon>
        <taxon>Streptophyta</taxon>
        <taxon>Embryophyta</taxon>
        <taxon>Tracheophyta</taxon>
        <taxon>Spermatophyta</taxon>
        <taxon>Magnoliopsida</taxon>
        <taxon>Liliopsida</taxon>
        <taxon>Zingiberales</taxon>
        <taxon>Musaceae</taxon>
        <taxon>Ensete</taxon>
    </lineage>
</organism>
<dbReference type="AlphaFoldDB" id="A0A427B4D1"/>
<name>A0A427B4D1_ENSVE</name>
<protein>
    <submittedName>
        <fullName evidence="2">Uncharacterized protein</fullName>
    </submittedName>
</protein>
<evidence type="ECO:0000313" key="2">
    <source>
        <dbReference type="EMBL" id="RRT83316.1"/>
    </source>
</evidence>
<evidence type="ECO:0000313" key="3">
    <source>
        <dbReference type="Proteomes" id="UP000287651"/>
    </source>
</evidence>
<evidence type="ECO:0000256" key="1">
    <source>
        <dbReference type="SAM" id="MobiDB-lite"/>
    </source>
</evidence>
<accession>A0A427B4D1</accession>